<dbReference type="AlphaFoldDB" id="A0A9P7KHT9"/>
<dbReference type="PANTHER" id="PTHR38123">
    <property type="entry name" value="CELL WALL SERINE-THREONINE-RICH GALACTOMANNOPROTEIN MP1 (AFU_ORTHOLOGUE AFUA_4G03240)"/>
    <property type="match status" value="1"/>
</dbReference>
<gene>
    <name evidence="2" type="ORF">H0H81_010515</name>
</gene>
<keyword evidence="1" id="KW-0732">Signal</keyword>
<dbReference type="Proteomes" id="UP000717328">
    <property type="component" value="Unassembled WGS sequence"/>
</dbReference>
<dbReference type="GO" id="GO:0005576">
    <property type="term" value="C:extracellular region"/>
    <property type="evidence" value="ECO:0007669"/>
    <property type="project" value="TreeGrafter"/>
</dbReference>
<feature type="chain" id="PRO_5040427371" evidence="1">
    <location>
        <begin position="20"/>
        <end position="177"/>
    </location>
</feature>
<accession>A0A9P7KHT9</accession>
<reference evidence="2" key="2">
    <citation type="submission" date="2021-10" db="EMBL/GenBank/DDBJ databases">
        <title>Phylogenomics reveals ancestral predisposition of the termite-cultivated fungus Termitomyces towards a domesticated lifestyle.</title>
        <authorList>
            <person name="Auxier B."/>
            <person name="Grum-Grzhimaylo A."/>
            <person name="Cardenas M.E."/>
            <person name="Lodge J.D."/>
            <person name="Laessoe T."/>
            <person name="Pedersen O."/>
            <person name="Smith M.E."/>
            <person name="Kuyper T.W."/>
            <person name="Franco-Molano E.A."/>
            <person name="Baroni T.J."/>
            <person name="Aanen D.K."/>
        </authorList>
    </citation>
    <scope>NUCLEOTIDE SEQUENCE</scope>
    <source>
        <strain evidence="2">D49</strain>
    </source>
</reference>
<dbReference type="Pfam" id="PF12296">
    <property type="entry name" value="HsbA"/>
    <property type="match status" value="1"/>
</dbReference>
<organism evidence="2 3">
    <name type="scientific">Sphagnurus paluster</name>
    <dbReference type="NCBI Taxonomy" id="117069"/>
    <lineage>
        <taxon>Eukaryota</taxon>
        <taxon>Fungi</taxon>
        <taxon>Dikarya</taxon>
        <taxon>Basidiomycota</taxon>
        <taxon>Agaricomycotina</taxon>
        <taxon>Agaricomycetes</taxon>
        <taxon>Agaricomycetidae</taxon>
        <taxon>Agaricales</taxon>
        <taxon>Tricholomatineae</taxon>
        <taxon>Lyophyllaceae</taxon>
        <taxon>Sphagnurus</taxon>
    </lineage>
</organism>
<sequence length="177" mass="18704">MNILSYLLLISSVIAAGFAATISDVRADIKTVATSMTGFDNAIEKLPAKGSIFDALAIKSLVDGLERALDKTTTDIKATPAPFTDADSIAILSDVKDVKPTILHILSNSITKKSNILNLPVPGINGLIRDSMQSLQGKVNNFENALIAASADSVKLEGVALKAELDAEFLKTIKAYS</sequence>
<dbReference type="OrthoDB" id="3485059at2759"/>
<reference evidence="2" key="1">
    <citation type="submission" date="2021-02" db="EMBL/GenBank/DDBJ databases">
        <authorList>
            <person name="Nieuwenhuis M."/>
            <person name="Van De Peppel L.J.J."/>
        </authorList>
    </citation>
    <scope>NUCLEOTIDE SEQUENCE</scope>
    <source>
        <strain evidence="2">D49</strain>
    </source>
</reference>
<dbReference type="InterPro" id="IPR021054">
    <property type="entry name" value="Cell_wall_mannoprotein_1"/>
</dbReference>
<evidence type="ECO:0000256" key="1">
    <source>
        <dbReference type="SAM" id="SignalP"/>
    </source>
</evidence>
<name>A0A9P7KHT9_9AGAR</name>
<comment type="caution">
    <text evidence="2">The sequence shown here is derived from an EMBL/GenBank/DDBJ whole genome shotgun (WGS) entry which is preliminary data.</text>
</comment>
<dbReference type="Gene3D" id="1.20.1280.140">
    <property type="match status" value="1"/>
</dbReference>
<protein>
    <submittedName>
        <fullName evidence="2">Uncharacterized protein</fullName>
    </submittedName>
</protein>
<evidence type="ECO:0000313" key="3">
    <source>
        <dbReference type="Proteomes" id="UP000717328"/>
    </source>
</evidence>
<keyword evidence="3" id="KW-1185">Reference proteome</keyword>
<feature type="signal peptide" evidence="1">
    <location>
        <begin position="1"/>
        <end position="19"/>
    </location>
</feature>
<dbReference type="EMBL" id="JABCKI010000333">
    <property type="protein sequence ID" value="KAG5650923.1"/>
    <property type="molecule type" value="Genomic_DNA"/>
</dbReference>
<evidence type="ECO:0000313" key="2">
    <source>
        <dbReference type="EMBL" id="KAG5650923.1"/>
    </source>
</evidence>
<dbReference type="PANTHER" id="PTHR38123:SF1">
    <property type="entry name" value="HYDROPHOBIC SURFACE BINDING PROTEIN"/>
    <property type="match status" value="1"/>
</dbReference>
<proteinExistence type="predicted"/>